<accession>A0A0K8PRW2</accession>
<evidence type="ECO:0000256" key="1">
    <source>
        <dbReference type="SAM" id="MobiDB-lite"/>
    </source>
</evidence>
<feature type="region of interest" description="Disordered" evidence="1">
    <location>
        <begin position="1"/>
        <end position="67"/>
    </location>
</feature>
<evidence type="ECO:0000313" key="3">
    <source>
        <dbReference type="Proteomes" id="UP000053859"/>
    </source>
</evidence>
<dbReference type="AlphaFoldDB" id="A0A0K8PRW2"/>
<evidence type="ECO:0008006" key="4">
    <source>
        <dbReference type="Google" id="ProtNLM"/>
    </source>
</evidence>
<keyword evidence="3" id="KW-1185">Reference proteome</keyword>
<dbReference type="Proteomes" id="UP000053859">
    <property type="component" value="Unassembled WGS sequence"/>
</dbReference>
<evidence type="ECO:0000313" key="2">
    <source>
        <dbReference type="EMBL" id="GAP50612.1"/>
    </source>
</evidence>
<gene>
    <name evidence="2" type="ORF">SAZU_5470</name>
</gene>
<proteinExistence type="predicted"/>
<protein>
    <recommendedName>
        <fullName evidence="4">SseB protein N-terminal domain-containing protein</fullName>
    </recommendedName>
</protein>
<reference evidence="2" key="1">
    <citation type="journal article" date="2015" name="Genome Announc.">
        <title>Draft Genome Sequence of Thiostrepton-Producing Streptomyces azureus ATCC 14921.</title>
        <authorList>
            <person name="Sakihara K."/>
            <person name="Maeda J."/>
            <person name="Tashiro K."/>
            <person name="Fujino Y."/>
            <person name="Kuhara S."/>
            <person name="Ohshima T."/>
            <person name="Ogata S."/>
            <person name="Doi K."/>
        </authorList>
    </citation>
    <scope>NUCLEOTIDE SEQUENCE [LARGE SCALE GENOMIC DNA]</scope>
    <source>
        <strain evidence="2">ATCC14921</strain>
    </source>
</reference>
<organism evidence="2 3">
    <name type="scientific">Streptomyces azureus</name>
    <dbReference type="NCBI Taxonomy" id="146537"/>
    <lineage>
        <taxon>Bacteria</taxon>
        <taxon>Bacillati</taxon>
        <taxon>Actinomycetota</taxon>
        <taxon>Actinomycetes</taxon>
        <taxon>Kitasatosporales</taxon>
        <taxon>Streptomycetaceae</taxon>
        <taxon>Streptomyces</taxon>
    </lineage>
</organism>
<dbReference type="EMBL" id="DF968346">
    <property type="protein sequence ID" value="GAP50612.1"/>
    <property type="molecule type" value="Genomic_DNA"/>
</dbReference>
<name>A0A0K8PRW2_STRAJ</name>
<sequence>MIPGMAEEGGEGPEIPRSRLYDYLENADPDDKVGQAPRDSVESSSPGPLTGAAISPTAAALSPGSTDDSARARREFAALLGEFRRTPVLVPLDEDEAPLVGDYGGIRWIYAFSDESALARFAIARGEGSREWEYRRVLGARLLDAGVPATGVPTGVALDVGSDGGGVLFPPVAGIVPDAAAVDTETVDVEDRGER</sequence>
<dbReference type="PATRIC" id="fig|146537.3.peg.5761"/>